<evidence type="ECO:0000259" key="14">
    <source>
        <dbReference type="PROSITE" id="PS50109"/>
    </source>
</evidence>
<dbReference type="Pfam" id="PF00072">
    <property type="entry name" value="Response_reg"/>
    <property type="match status" value="1"/>
</dbReference>
<dbReference type="PANTHER" id="PTHR42878:SF7">
    <property type="entry name" value="SENSOR HISTIDINE KINASE GLRK"/>
    <property type="match status" value="1"/>
</dbReference>
<evidence type="ECO:0000256" key="9">
    <source>
        <dbReference type="ARBA" id="ARBA00022840"/>
    </source>
</evidence>
<dbReference type="InterPro" id="IPR011006">
    <property type="entry name" value="CheY-like_superfamily"/>
</dbReference>
<sequence length="471" mass="53034">MSKLIEVLCIDGDTQILTEIRKNLEEDKEQFNIRTVTSTAKAWDVLGTASVNCLVSEYGLSDNGRFGFVRELRGEGVEVPYLFFTDTALNEIVGDAFSAGVTDCVRKGTTQQYTILANRIETVVAEYRAQKRYDDEKHRRKQMLDRLFDGYVRLNEELEFIAVNESAASFIGLSREEILGEQYDKDLMQSGNTTFYDAYREGLATGERQVIEGRSGLKQNTWVQARIYPTDDGLSVYFRDITEQKDHESKLKEKNERLEQFARIVSHDLRNPLNVAQLRLELAMDDSDNPHLEDIKDAHDRIESIVEETLILTKQDEQIGERESVDLNQAVEGWWNSVATENTELVVNDPPTVQTSPERLRHVFENLFKNADTHAGKNTVIEVGSLDDGFYIADNGPGIPDDLKDELFDFGVTGAKGGTGYGLAIVKEIIDAHGWNINIERHPTDTPHTVDDADYTLTGACFCVTGVDIVS</sequence>
<feature type="domain" description="Response regulatory" evidence="15">
    <location>
        <begin position="6"/>
        <end position="122"/>
    </location>
</feature>
<feature type="domain" description="Histidine kinase" evidence="14">
    <location>
        <begin position="264"/>
        <end position="443"/>
    </location>
</feature>
<dbReference type="InterPro" id="IPR035965">
    <property type="entry name" value="PAS-like_dom_sf"/>
</dbReference>
<keyword evidence="11" id="KW-0902">Two-component regulatory system</keyword>
<dbReference type="InterPro" id="IPR005467">
    <property type="entry name" value="His_kinase_dom"/>
</dbReference>
<dbReference type="InterPro" id="IPR003594">
    <property type="entry name" value="HATPase_dom"/>
</dbReference>
<dbReference type="Gene3D" id="3.30.450.20">
    <property type="entry name" value="PAS domain"/>
    <property type="match status" value="1"/>
</dbReference>
<name>A0ABD5X3K8_9EURY</name>
<dbReference type="InterPro" id="IPR036890">
    <property type="entry name" value="HATPase_C_sf"/>
</dbReference>
<dbReference type="Gene3D" id="1.10.287.130">
    <property type="match status" value="1"/>
</dbReference>
<evidence type="ECO:0000256" key="12">
    <source>
        <dbReference type="ARBA" id="ARBA00023136"/>
    </source>
</evidence>
<evidence type="ECO:0000256" key="3">
    <source>
        <dbReference type="ARBA" id="ARBA00012438"/>
    </source>
</evidence>
<keyword evidence="5" id="KW-0808">Transferase</keyword>
<dbReference type="SMART" id="SM00091">
    <property type="entry name" value="PAS"/>
    <property type="match status" value="1"/>
</dbReference>
<dbReference type="PANTHER" id="PTHR42878">
    <property type="entry name" value="TWO-COMPONENT HISTIDINE KINASE"/>
    <property type="match status" value="1"/>
</dbReference>
<feature type="domain" description="PAS" evidence="16">
    <location>
        <begin position="136"/>
        <end position="189"/>
    </location>
</feature>
<dbReference type="NCBIfam" id="TIGR00229">
    <property type="entry name" value="sensory_box"/>
    <property type="match status" value="1"/>
</dbReference>
<dbReference type="SMART" id="SM00388">
    <property type="entry name" value="HisKA"/>
    <property type="match status" value="1"/>
</dbReference>
<dbReference type="SUPFAM" id="SSF55785">
    <property type="entry name" value="PYP-like sensor domain (PAS domain)"/>
    <property type="match status" value="1"/>
</dbReference>
<comment type="subcellular location">
    <subcellularLocation>
        <location evidence="2">Membrane</location>
        <topology evidence="2">Multi-pass membrane protein</topology>
    </subcellularLocation>
</comment>
<evidence type="ECO:0000256" key="8">
    <source>
        <dbReference type="ARBA" id="ARBA00022777"/>
    </source>
</evidence>
<dbReference type="Gene3D" id="3.40.50.2300">
    <property type="match status" value="1"/>
</dbReference>
<evidence type="ECO:0000256" key="6">
    <source>
        <dbReference type="ARBA" id="ARBA00022692"/>
    </source>
</evidence>
<accession>A0ABD5X3K8</accession>
<proteinExistence type="predicted"/>
<dbReference type="RefSeq" id="WP_267638552.1">
    <property type="nucleotide sequence ID" value="NZ_JAODIY010000016.1"/>
</dbReference>
<dbReference type="PRINTS" id="PR00344">
    <property type="entry name" value="BCTRLSENSOR"/>
</dbReference>
<evidence type="ECO:0000256" key="13">
    <source>
        <dbReference type="PROSITE-ProRule" id="PRU00169"/>
    </source>
</evidence>
<dbReference type="Gene3D" id="3.30.565.10">
    <property type="entry name" value="Histidine kinase-like ATPase, C-terminal domain"/>
    <property type="match status" value="1"/>
</dbReference>
<reference evidence="17 18" key="1">
    <citation type="journal article" date="2014" name="Int. J. Syst. Evol. Microbiol.">
        <title>Complete genome sequence of Corynebacterium casei LMG S-19264T (=DSM 44701T), isolated from a smear-ripened cheese.</title>
        <authorList>
            <consortium name="US DOE Joint Genome Institute (JGI-PGF)"/>
            <person name="Walter F."/>
            <person name="Albersmeier A."/>
            <person name="Kalinowski J."/>
            <person name="Ruckert C."/>
        </authorList>
    </citation>
    <scope>NUCLEOTIDE SEQUENCE [LARGE SCALE GENOMIC DNA]</scope>
    <source>
        <strain evidence="17 18">CGMCC 4.7215</strain>
    </source>
</reference>
<dbReference type="AlphaFoldDB" id="A0ABD5X3K8"/>
<dbReference type="Pfam" id="PF00512">
    <property type="entry name" value="HisKA"/>
    <property type="match status" value="1"/>
</dbReference>
<dbReference type="InterPro" id="IPR001789">
    <property type="entry name" value="Sig_transdc_resp-reg_receiver"/>
</dbReference>
<dbReference type="CDD" id="cd00130">
    <property type="entry name" value="PAS"/>
    <property type="match status" value="1"/>
</dbReference>
<keyword evidence="4" id="KW-0597">Phosphoprotein</keyword>
<evidence type="ECO:0000313" key="17">
    <source>
        <dbReference type="EMBL" id="MFC7125557.1"/>
    </source>
</evidence>
<evidence type="ECO:0000256" key="7">
    <source>
        <dbReference type="ARBA" id="ARBA00022741"/>
    </source>
</evidence>
<keyword evidence="6" id="KW-0812">Transmembrane</keyword>
<dbReference type="InterPro" id="IPR036097">
    <property type="entry name" value="HisK_dim/P_sf"/>
</dbReference>
<dbReference type="PROSITE" id="PS50112">
    <property type="entry name" value="PAS"/>
    <property type="match status" value="1"/>
</dbReference>
<evidence type="ECO:0000256" key="1">
    <source>
        <dbReference type="ARBA" id="ARBA00000085"/>
    </source>
</evidence>
<protein>
    <recommendedName>
        <fullName evidence="3">histidine kinase</fullName>
        <ecNumber evidence="3">2.7.13.3</ecNumber>
    </recommendedName>
</protein>
<comment type="catalytic activity">
    <reaction evidence="1">
        <text>ATP + protein L-histidine = ADP + protein N-phospho-L-histidine.</text>
        <dbReference type="EC" id="2.7.13.3"/>
    </reaction>
</comment>
<keyword evidence="8" id="KW-0418">Kinase</keyword>
<evidence type="ECO:0000256" key="2">
    <source>
        <dbReference type="ARBA" id="ARBA00004141"/>
    </source>
</evidence>
<dbReference type="InterPro" id="IPR050351">
    <property type="entry name" value="BphY/WalK/GraS-like"/>
</dbReference>
<evidence type="ECO:0000259" key="15">
    <source>
        <dbReference type="PROSITE" id="PS50110"/>
    </source>
</evidence>
<dbReference type="SUPFAM" id="SSF52172">
    <property type="entry name" value="CheY-like"/>
    <property type="match status" value="1"/>
</dbReference>
<dbReference type="Pfam" id="PF08448">
    <property type="entry name" value="PAS_4"/>
    <property type="match status" value="1"/>
</dbReference>
<dbReference type="Pfam" id="PF02518">
    <property type="entry name" value="HATPase_c"/>
    <property type="match status" value="1"/>
</dbReference>
<evidence type="ECO:0000256" key="10">
    <source>
        <dbReference type="ARBA" id="ARBA00022989"/>
    </source>
</evidence>
<dbReference type="InterPro" id="IPR013656">
    <property type="entry name" value="PAS_4"/>
</dbReference>
<dbReference type="CDD" id="cd00075">
    <property type="entry name" value="HATPase"/>
    <property type="match status" value="1"/>
</dbReference>
<dbReference type="SUPFAM" id="SSF47384">
    <property type="entry name" value="Homodimeric domain of signal transducing histidine kinase"/>
    <property type="match status" value="1"/>
</dbReference>
<dbReference type="GO" id="GO:0000160">
    <property type="term" value="P:phosphorelay signal transduction system"/>
    <property type="evidence" value="ECO:0007669"/>
    <property type="project" value="UniProtKB-KW"/>
</dbReference>
<evidence type="ECO:0000313" key="18">
    <source>
        <dbReference type="Proteomes" id="UP001596414"/>
    </source>
</evidence>
<comment type="caution">
    <text evidence="17">The sequence shown here is derived from an EMBL/GenBank/DDBJ whole genome shotgun (WGS) entry which is preliminary data.</text>
</comment>
<evidence type="ECO:0000256" key="5">
    <source>
        <dbReference type="ARBA" id="ARBA00022679"/>
    </source>
</evidence>
<dbReference type="GO" id="GO:0004673">
    <property type="term" value="F:protein histidine kinase activity"/>
    <property type="evidence" value="ECO:0007669"/>
    <property type="project" value="UniProtKB-EC"/>
</dbReference>
<dbReference type="SUPFAM" id="SSF55874">
    <property type="entry name" value="ATPase domain of HSP90 chaperone/DNA topoisomerase II/histidine kinase"/>
    <property type="match status" value="1"/>
</dbReference>
<dbReference type="Proteomes" id="UP001596414">
    <property type="component" value="Unassembled WGS sequence"/>
</dbReference>
<keyword evidence="9 17" id="KW-0067">ATP-binding</keyword>
<dbReference type="InterPro" id="IPR004358">
    <property type="entry name" value="Sig_transdc_His_kin-like_C"/>
</dbReference>
<comment type="caution">
    <text evidence="13">Lacks conserved residue(s) required for the propagation of feature annotation.</text>
</comment>
<dbReference type="SMART" id="SM00387">
    <property type="entry name" value="HATPase_c"/>
    <property type="match status" value="1"/>
</dbReference>
<dbReference type="EMBL" id="JBHSZQ010000007">
    <property type="protein sequence ID" value="MFC7125557.1"/>
    <property type="molecule type" value="Genomic_DNA"/>
</dbReference>
<dbReference type="GO" id="GO:0016020">
    <property type="term" value="C:membrane"/>
    <property type="evidence" value="ECO:0007669"/>
    <property type="project" value="UniProtKB-SubCell"/>
</dbReference>
<gene>
    <name evidence="17" type="ORF">ACFQJ7_05820</name>
</gene>
<dbReference type="InterPro" id="IPR003661">
    <property type="entry name" value="HisK_dim/P_dom"/>
</dbReference>
<dbReference type="PROSITE" id="PS50110">
    <property type="entry name" value="RESPONSE_REGULATORY"/>
    <property type="match status" value="1"/>
</dbReference>
<keyword evidence="12" id="KW-0472">Membrane</keyword>
<dbReference type="GO" id="GO:0005524">
    <property type="term" value="F:ATP binding"/>
    <property type="evidence" value="ECO:0007669"/>
    <property type="project" value="UniProtKB-KW"/>
</dbReference>
<dbReference type="EC" id="2.7.13.3" evidence="3"/>
<dbReference type="InterPro" id="IPR000014">
    <property type="entry name" value="PAS"/>
</dbReference>
<dbReference type="CDD" id="cd00082">
    <property type="entry name" value="HisKA"/>
    <property type="match status" value="1"/>
</dbReference>
<evidence type="ECO:0000256" key="11">
    <source>
        <dbReference type="ARBA" id="ARBA00023012"/>
    </source>
</evidence>
<evidence type="ECO:0000256" key="4">
    <source>
        <dbReference type="ARBA" id="ARBA00022553"/>
    </source>
</evidence>
<keyword evidence="7" id="KW-0547">Nucleotide-binding</keyword>
<evidence type="ECO:0000259" key="16">
    <source>
        <dbReference type="PROSITE" id="PS50112"/>
    </source>
</evidence>
<keyword evidence="10" id="KW-1133">Transmembrane helix</keyword>
<organism evidence="17 18">
    <name type="scientific">Halovenus rubra</name>
    <dbReference type="NCBI Taxonomy" id="869890"/>
    <lineage>
        <taxon>Archaea</taxon>
        <taxon>Methanobacteriati</taxon>
        <taxon>Methanobacteriota</taxon>
        <taxon>Stenosarchaea group</taxon>
        <taxon>Halobacteria</taxon>
        <taxon>Halobacteriales</taxon>
        <taxon>Haloarculaceae</taxon>
        <taxon>Halovenus</taxon>
    </lineage>
</organism>
<dbReference type="PROSITE" id="PS50109">
    <property type="entry name" value="HIS_KIN"/>
    <property type="match status" value="1"/>
</dbReference>